<dbReference type="SUPFAM" id="SSF52833">
    <property type="entry name" value="Thioredoxin-like"/>
    <property type="match status" value="1"/>
</dbReference>
<dbReference type="Proteomes" id="UP001056708">
    <property type="component" value="Chromosome"/>
</dbReference>
<dbReference type="PIRSF" id="PIRSF000077">
    <property type="entry name" value="Thioredoxin"/>
    <property type="match status" value="1"/>
</dbReference>
<evidence type="ECO:0000256" key="4">
    <source>
        <dbReference type="ARBA" id="ARBA00023157"/>
    </source>
</evidence>
<dbReference type="Gene3D" id="3.40.30.10">
    <property type="entry name" value="Glutaredoxin"/>
    <property type="match status" value="1"/>
</dbReference>
<organism evidence="8 9">
    <name type="scientific">Phormidium yuhuli AB48</name>
    <dbReference type="NCBI Taxonomy" id="2940671"/>
    <lineage>
        <taxon>Bacteria</taxon>
        <taxon>Bacillati</taxon>
        <taxon>Cyanobacteriota</taxon>
        <taxon>Cyanophyceae</taxon>
        <taxon>Oscillatoriophycideae</taxon>
        <taxon>Oscillatoriales</taxon>
        <taxon>Oscillatoriaceae</taxon>
        <taxon>Phormidium</taxon>
        <taxon>Phormidium yuhuli</taxon>
    </lineage>
</organism>
<dbReference type="EMBL" id="CP098611">
    <property type="protein sequence ID" value="USR92772.1"/>
    <property type="molecule type" value="Genomic_DNA"/>
</dbReference>
<dbReference type="RefSeq" id="WP_252664949.1">
    <property type="nucleotide sequence ID" value="NZ_CP098611.1"/>
</dbReference>
<proteinExistence type="inferred from homology"/>
<evidence type="ECO:0000313" key="9">
    <source>
        <dbReference type="Proteomes" id="UP001056708"/>
    </source>
</evidence>
<dbReference type="Pfam" id="PF00085">
    <property type="entry name" value="Thioredoxin"/>
    <property type="match status" value="1"/>
</dbReference>
<keyword evidence="5" id="KW-0676">Redox-active center</keyword>
<dbReference type="PANTHER" id="PTHR45663">
    <property type="entry name" value="GEO12009P1"/>
    <property type="match status" value="1"/>
</dbReference>
<evidence type="ECO:0000256" key="6">
    <source>
        <dbReference type="PIRNR" id="PIRNR000077"/>
    </source>
</evidence>
<feature type="domain" description="Thioredoxin" evidence="7">
    <location>
        <begin position="1"/>
        <end position="108"/>
    </location>
</feature>
<dbReference type="InterPro" id="IPR017937">
    <property type="entry name" value="Thioredoxin_CS"/>
</dbReference>
<keyword evidence="9" id="KW-1185">Reference proteome</keyword>
<evidence type="ECO:0000256" key="2">
    <source>
        <dbReference type="ARBA" id="ARBA00022448"/>
    </source>
</evidence>
<dbReference type="PROSITE" id="PS00194">
    <property type="entry name" value="THIOREDOXIN_1"/>
    <property type="match status" value="1"/>
</dbReference>
<dbReference type="CDD" id="cd02947">
    <property type="entry name" value="TRX_family"/>
    <property type="match status" value="1"/>
</dbReference>
<reference evidence="8" key="1">
    <citation type="submission" date="2022-06" db="EMBL/GenBank/DDBJ databases">
        <title>Genome sequence of Phormidium yuhuli AB48 isolated from an industrial photobioreactor environment.</title>
        <authorList>
            <person name="Qiu Y."/>
            <person name="Noonan A.J.C."/>
            <person name="Dofher K."/>
            <person name="Koch M."/>
            <person name="Kieft B."/>
            <person name="Lin X."/>
            <person name="Ziels R.M."/>
            <person name="Hallam S.J."/>
        </authorList>
    </citation>
    <scope>NUCLEOTIDE SEQUENCE</scope>
    <source>
        <strain evidence="8">AB48</strain>
    </source>
</reference>
<evidence type="ECO:0000259" key="7">
    <source>
        <dbReference type="PROSITE" id="PS51352"/>
    </source>
</evidence>
<evidence type="ECO:0000256" key="5">
    <source>
        <dbReference type="ARBA" id="ARBA00023284"/>
    </source>
</evidence>
<keyword evidence="3" id="KW-0249">Electron transport</keyword>
<dbReference type="PRINTS" id="PR00421">
    <property type="entry name" value="THIOREDOXIN"/>
</dbReference>
<dbReference type="PROSITE" id="PS51352">
    <property type="entry name" value="THIOREDOXIN_2"/>
    <property type="match status" value="1"/>
</dbReference>
<evidence type="ECO:0000256" key="3">
    <source>
        <dbReference type="ARBA" id="ARBA00022982"/>
    </source>
</evidence>
<evidence type="ECO:0000256" key="1">
    <source>
        <dbReference type="ARBA" id="ARBA00008987"/>
    </source>
</evidence>
<protein>
    <recommendedName>
        <fullName evidence="6">Thioredoxin</fullName>
    </recommendedName>
</protein>
<dbReference type="InterPro" id="IPR036249">
    <property type="entry name" value="Thioredoxin-like_sf"/>
</dbReference>
<keyword evidence="2" id="KW-0813">Transport</keyword>
<gene>
    <name evidence="8" type="ORF">NEA10_08690</name>
</gene>
<evidence type="ECO:0000313" key="8">
    <source>
        <dbReference type="EMBL" id="USR92772.1"/>
    </source>
</evidence>
<keyword evidence="4" id="KW-1015">Disulfide bond</keyword>
<sequence>MSQPVTINDSQFQADVLEANQPVLAYFWAAWCGPCRLVSPSIDWAAQTYSDRLKIVKLEVDANPESVKRCKVEGVPALRFYRQGELIESKEGAITRSQLQELLESLLAA</sequence>
<dbReference type="InterPro" id="IPR013766">
    <property type="entry name" value="Thioredoxin_domain"/>
</dbReference>
<dbReference type="InterPro" id="IPR005746">
    <property type="entry name" value="Thioredoxin"/>
</dbReference>
<name>A0ABY5AU66_9CYAN</name>
<accession>A0ABY5AU66</accession>
<dbReference type="PANTHER" id="PTHR45663:SF11">
    <property type="entry name" value="GEO12009P1"/>
    <property type="match status" value="1"/>
</dbReference>
<comment type="similarity">
    <text evidence="1 6">Belongs to the thioredoxin family.</text>
</comment>